<dbReference type="InterPro" id="IPR052419">
    <property type="entry name" value="5_3-deoxyribonucleotidase-like"/>
</dbReference>
<evidence type="ECO:0000313" key="3">
    <source>
        <dbReference type="EMBL" id="CAK9000980.1"/>
    </source>
</evidence>
<feature type="compositionally biased region" description="Polar residues" evidence="2">
    <location>
        <begin position="229"/>
        <end position="241"/>
    </location>
</feature>
<feature type="region of interest" description="Disordered" evidence="2">
    <location>
        <begin position="568"/>
        <end position="588"/>
    </location>
</feature>
<dbReference type="CDD" id="cd00060">
    <property type="entry name" value="FHA"/>
    <property type="match status" value="1"/>
</dbReference>
<dbReference type="SUPFAM" id="SSF56784">
    <property type="entry name" value="HAD-like"/>
    <property type="match status" value="1"/>
</dbReference>
<feature type="compositionally biased region" description="Basic and acidic residues" evidence="2">
    <location>
        <begin position="1186"/>
        <end position="1195"/>
    </location>
</feature>
<dbReference type="InterPro" id="IPR023214">
    <property type="entry name" value="HAD_sf"/>
</dbReference>
<comment type="caution">
    <text evidence="3">The sequence shown here is derived from an EMBL/GenBank/DDBJ whole genome shotgun (WGS) entry which is preliminary data.</text>
</comment>
<dbReference type="PANTHER" id="PTHR35134">
    <property type="entry name" value="NUCLEOTIDASE YQFW-RELATED"/>
    <property type="match status" value="1"/>
</dbReference>
<dbReference type="Proteomes" id="UP001642464">
    <property type="component" value="Unassembled WGS sequence"/>
</dbReference>
<dbReference type="SUPFAM" id="SSF49879">
    <property type="entry name" value="SMAD/FHA domain"/>
    <property type="match status" value="1"/>
</dbReference>
<evidence type="ECO:0000256" key="2">
    <source>
        <dbReference type="SAM" id="MobiDB-lite"/>
    </source>
</evidence>
<feature type="region of interest" description="Disordered" evidence="2">
    <location>
        <begin position="1457"/>
        <end position="1497"/>
    </location>
</feature>
<feature type="compositionally biased region" description="Polar residues" evidence="2">
    <location>
        <begin position="251"/>
        <end position="271"/>
    </location>
</feature>
<dbReference type="InterPro" id="IPR036412">
    <property type="entry name" value="HAD-like_sf"/>
</dbReference>
<gene>
    <name evidence="3" type="ORF">SCF082_LOCUS6733</name>
</gene>
<evidence type="ECO:0000256" key="1">
    <source>
        <dbReference type="SAM" id="Coils"/>
    </source>
</evidence>
<name>A0ABP0IED4_9DINO</name>
<feature type="region of interest" description="Disordered" evidence="2">
    <location>
        <begin position="1185"/>
        <end position="1211"/>
    </location>
</feature>
<feature type="region of interest" description="Disordered" evidence="2">
    <location>
        <begin position="229"/>
        <end position="271"/>
    </location>
</feature>
<dbReference type="EMBL" id="CAXAMM010003714">
    <property type="protein sequence ID" value="CAK9000980.1"/>
    <property type="molecule type" value="Genomic_DNA"/>
</dbReference>
<feature type="compositionally biased region" description="Basic and acidic residues" evidence="2">
    <location>
        <begin position="1289"/>
        <end position="1304"/>
    </location>
</feature>
<feature type="coiled-coil region" evidence="1">
    <location>
        <begin position="898"/>
        <end position="932"/>
    </location>
</feature>
<proteinExistence type="predicted"/>
<feature type="compositionally biased region" description="Basic and acidic residues" evidence="2">
    <location>
        <begin position="1255"/>
        <end position="1270"/>
    </location>
</feature>
<feature type="coiled-coil region" evidence="1">
    <location>
        <begin position="961"/>
        <end position="1009"/>
    </location>
</feature>
<dbReference type="PANTHER" id="PTHR35134:SF2">
    <property type="entry name" value="NUCLEOTIDASE YQFW-RELATED"/>
    <property type="match status" value="1"/>
</dbReference>
<keyword evidence="1" id="KW-0175">Coiled coil</keyword>
<feature type="compositionally biased region" description="Acidic residues" evidence="2">
    <location>
        <begin position="1271"/>
        <end position="1288"/>
    </location>
</feature>
<dbReference type="Gene3D" id="3.40.50.1000">
    <property type="entry name" value="HAD superfamily/HAD-like"/>
    <property type="match status" value="1"/>
</dbReference>
<evidence type="ECO:0008006" key="5">
    <source>
        <dbReference type="Google" id="ProtNLM"/>
    </source>
</evidence>
<reference evidence="3 4" key="1">
    <citation type="submission" date="2024-02" db="EMBL/GenBank/DDBJ databases">
        <authorList>
            <person name="Chen Y."/>
            <person name="Shah S."/>
            <person name="Dougan E. K."/>
            <person name="Thang M."/>
            <person name="Chan C."/>
        </authorList>
    </citation>
    <scope>NUCLEOTIDE SEQUENCE [LARGE SCALE GENOMIC DNA]</scope>
</reference>
<feature type="compositionally biased region" description="Gly residues" evidence="2">
    <location>
        <begin position="573"/>
        <end position="582"/>
    </location>
</feature>
<protein>
    <recommendedName>
        <fullName evidence="5">FHA domain-containing protein</fullName>
    </recommendedName>
</protein>
<evidence type="ECO:0000313" key="4">
    <source>
        <dbReference type="Proteomes" id="UP001642464"/>
    </source>
</evidence>
<sequence>MAGSAATYMPQSAVFSTSSRPRVALDVDEVLCRTAEAFCMWHSGQPGTDLTECFQRCYSTDASALRDQFLCSDFAIMAEPVLGSQEALQGLKSAGFELHAVTSRPGHCKSSTERFLARCFPALISGLHFASASGPSKGELCRQLGAVALVDDQLQNVMDAASHGVRCVVLDLQGQYVWNHSTSLPNGAQRLYSWAETASFVMSLQGMPMASAASAASHVSQFLPRSQSEFGAGSVPNSQATALPPGEYAQNGYSVPRTQLPPSSPSVPQTQLPSTATAVTAIDRPELLHDVPATHPSAHMATQQLHLPQTAVSLPKTQLPPTQPQGGFSKRTVGEPREVIFKPRLPLGIFVSDLHLGRVSGVFDGQAKEQGLEAYFVMAAIDGKPYSEALLEQKKDGNVPYRVMIRPIPPPNAEVMIECIKVVGQDVSSLPPELRHLDVEVYDEPCFIGRAEQASFFKKLLPDEELRNCISRRHFSLSWASGALQFTRLSVNTIFVNKVFAPVNGTMFLPDEALLYLCSSGDENVAVPGRKQRAACASPLELLSWEDTDEQVPVAVFRVVTLKVDGRPVEETGPGGAAGPGGPTGPPAAPARARLLCTMSHTGHLEMLPASARSFPVQTHTKVGREHQQAFFEAVLSAESVYWTAVSRSHLDLTEVEPGTFLVQNLSVNHVMASGRQLQKGQQTTMQVNSAIDFLAVPPGAPPAAVPQCFLRLELIPDGNAAAPGVPVVPGAAAAAPLGAATIGGAPSSPRAKSFWLELSGTAVLERRRVDANDGKIVVGRAWQFDLHKQALRPEVQTFVSREHFKVEELRHGPAASAFPQKPALWLTALSSNPIWMQRHGQLRQLSKEDSVEVDAGDQILLYTGASDGSPDGSGCAGTVLWTVGRAKFNEDAAVPELAKKRLVQLEAKAELAQLREQVALAEEEEFEVQERLQTSQEHVASLEQKLRDLSGGSSVGVSFLQTASDSLRATQAKLVEEQDRAEVDGLLLRQKRREVALAKAKLEMLQVLQKKMEATGYKREELLVETHRMMDTPMFEGSSMPTTVDAMVELPYLEDPSVRAEGVALGRTREEQKVQRSDHQRLEQLTAAEGQRLQQAQQRQAEGQLRLQRLQQERQRLEASVQRSKQLGHSDATYAALEEKRRTQAALEAKEKEVAATEAEVAKAKEEISLQKATLKQVQDSASVLREESNKENSKIQQVQKQEEDMEKQRKELVEEEQILDEVAKLKKQSTALQVEAAEENATRQALQTELMREQKQTQRIMEHAQKQLEEEEQLAEAEASEAEEELAEAKIEEESESKEQEIKMRRKYLAEQAILNKRFEEQKGAIREKEKAKAFAALEPLRKEIAALEETVNALKKKIREDEEDALTEVTELQQKLVHERDAKKKRVTEHQYEVKRMQNRYLKLRRQAEEKLKKMDLELERSKAEMPEEQQHLQEVQTQLARVKERLAKAKETLAEEKATTQRRLEDVRNAAKQKESDQAAKLRQMKEQDDKEARQWKEKVEAVKAAKQRDIQSAVQKEELKLKQLQEEHSARKAEVLQKALDKEEEQLRKAQAYLAKEMKAAELATSKVQAMHLESKEKQKVEEAVLTWRSALQSTLARDRPRGQRVAA</sequence>
<keyword evidence="4" id="KW-1185">Reference proteome</keyword>
<feature type="region of interest" description="Disordered" evidence="2">
    <location>
        <begin position="1255"/>
        <end position="1304"/>
    </location>
</feature>
<accession>A0ABP0IED4</accession>
<dbReference type="InterPro" id="IPR008984">
    <property type="entry name" value="SMAD_FHA_dom_sf"/>
</dbReference>
<feature type="compositionally biased region" description="Basic and acidic residues" evidence="2">
    <location>
        <begin position="1202"/>
        <end position="1211"/>
    </location>
</feature>
<organism evidence="3 4">
    <name type="scientific">Durusdinium trenchii</name>
    <dbReference type="NCBI Taxonomy" id="1381693"/>
    <lineage>
        <taxon>Eukaryota</taxon>
        <taxon>Sar</taxon>
        <taxon>Alveolata</taxon>
        <taxon>Dinophyceae</taxon>
        <taxon>Suessiales</taxon>
        <taxon>Symbiodiniaceae</taxon>
        <taxon>Durusdinium</taxon>
    </lineage>
</organism>